<dbReference type="VEuPathDB" id="ToxoDB:CSUI_005732"/>
<protein>
    <submittedName>
        <fullName evidence="2">Uncharacterized protein</fullName>
    </submittedName>
</protein>
<keyword evidence="3" id="KW-1185">Reference proteome</keyword>
<dbReference type="EMBL" id="MIGC01002760">
    <property type="protein sequence ID" value="PHJ20439.1"/>
    <property type="molecule type" value="Genomic_DNA"/>
</dbReference>
<gene>
    <name evidence="2" type="ORF">CSUI_005732</name>
</gene>
<organism evidence="2 3">
    <name type="scientific">Cystoisospora suis</name>
    <dbReference type="NCBI Taxonomy" id="483139"/>
    <lineage>
        <taxon>Eukaryota</taxon>
        <taxon>Sar</taxon>
        <taxon>Alveolata</taxon>
        <taxon>Apicomplexa</taxon>
        <taxon>Conoidasida</taxon>
        <taxon>Coccidia</taxon>
        <taxon>Eucoccidiorida</taxon>
        <taxon>Eimeriorina</taxon>
        <taxon>Sarcocystidae</taxon>
        <taxon>Cystoisospora</taxon>
    </lineage>
</organism>
<feature type="region of interest" description="Disordered" evidence="1">
    <location>
        <begin position="20"/>
        <end position="49"/>
    </location>
</feature>
<proteinExistence type="predicted"/>
<sequence>MDIPRSCRISRTAPLMKEKWKSAHGYKNQRKSGVVERRGKEGTSTNHLVKDSSSGLTVVINRHDCWLIPRDRETLSR</sequence>
<reference evidence="2 3" key="1">
    <citation type="journal article" date="2017" name="Int. J. Parasitol.">
        <title>The genome of the protozoan parasite Cystoisospora suis and a reverse vaccinology approach to identify vaccine candidates.</title>
        <authorList>
            <person name="Palmieri N."/>
            <person name="Shrestha A."/>
            <person name="Ruttkowski B."/>
            <person name="Beck T."/>
            <person name="Vogl C."/>
            <person name="Tomley F."/>
            <person name="Blake D.P."/>
            <person name="Joachim A."/>
        </authorList>
    </citation>
    <scope>NUCLEOTIDE SEQUENCE [LARGE SCALE GENOMIC DNA]</scope>
    <source>
        <strain evidence="2 3">Wien I</strain>
    </source>
</reference>
<dbReference type="Proteomes" id="UP000221165">
    <property type="component" value="Unassembled WGS sequence"/>
</dbReference>
<evidence type="ECO:0000256" key="1">
    <source>
        <dbReference type="SAM" id="MobiDB-lite"/>
    </source>
</evidence>
<evidence type="ECO:0000313" key="3">
    <source>
        <dbReference type="Proteomes" id="UP000221165"/>
    </source>
</evidence>
<accession>A0A2C6KU72</accession>
<dbReference type="GeneID" id="94429113"/>
<dbReference type="AlphaFoldDB" id="A0A2C6KU72"/>
<name>A0A2C6KU72_9APIC</name>
<comment type="caution">
    <text evidence="2">The sequence shown here is derived from an EMBL/GenBank/DDBJ whole genome shotgun (WGS) entry which is preliminary data.</text>
</comment>
<dbReference type="RefSeq" id="XP_067922127.1">
    <property type="nucleotide sequence ID" value="XM_068065902.1"/>
</dbReference>
<evidence type="ECO:0000313" key="2">
    <source>
        <dbReference type="EMBL" id="PHJ20439.1"/>
    </source>
</evidence>